<dbReference type="NCBIfam" id="TIGR00453">
    <property type="entry name" value="ispD"/>
    <property type="match status" value="1"/>
</dbReference>
<dbReference type="AlphaFoldDB" id="A0A097ATS6"/>
<keyword evidence="2 4" id="KW-0548">Nucleotidyltransferase</keyword>
<evidence type="ECO:0000256" key="2">
    <source>
        <dbReference type="ARBA" id="ARBA00022695"/>
    </source>
</evidence>
<dbReference type="HOGENOM" id="CLU_061281_2_2_9"/>
<keyword evidence="3 4" id="KW-0414">Isoprene biosynthesis</keyword>
<dbReference type="Gene3D" id="3.90.550.10">
    <property type="entry name" value="Spore Coat Polysaccharide Biosynthesis Protein SpsA, Chain A"/>
    <property type="match status" value="1"/>
</dbReference>
<reference evidence="6" key="1">
    <citation type="journal article" date="2015" name="Genome Announc.">
        <title>Whole-Genome Sequences of 80 Environmental and Clinical Isolates of Burkholderia pseudomallei.</title>
        <authorList>
            <person name="Johnson S.L."/>
            <person name="Baker A.L."/>
            <person name="Chain P.S."/>
            <person name="Currie B.J."/>
            <person name="Daligault H.E."/>
            <person name="Davenport K.W."/>
            <person name="Davis C.B."/>
            <person name="Inglis T.J."/>
            <person name="Kaestli M."/>
            <person name="Koren S."/>
            <person name="Mayo M."/>
            <person name="Merritt A.J."/>
            <person name="Price E.P."/>
            <person name="Sarovich D.S."/>
            <person name="Warner J."/>
            <person name="Rosovitz M.J."/>
        </authorList>
    </citation>
    <scope>NUCLEOTIDE SEQUENCE [LARGE SCALE GENOMIC DNA]</scope>
    <source>
        <strain evidence="6">DSM 2030</strain>
    </source>
</reference>
<keyword evidence="6" id="KW-1185">Reference proteome</keyword>
<dbReference type="EC" id="2.7.7.60" evidence="4"/>
<dbReference type="GO" id="GO:0019288">
    <property type="term" value="P:isopentenyl diphosphate biosynthetic process, methylerythritol 4-phosphate pathway"/>
    <property type="evidence" value="ECO:0007669"/>
    <property type="project" value="UniProtKB-UniRule"/>
</dbReference>
<dbReference type="EMBL" id="CP009170">
    <property type="protein sequence ID" value="AIS53218.1"/>
    <property type="molecule type" value="Genomic_DNA"/>
</dbReference>
<dbReference type="Proteomes" id="UP000029669">
    <property type="component" value="Chromosome"/>
</dbReference>
<dbReference type="HAMAP" id="MF_00108">
    <property type="entry name" value="IspD"/>
    <property type="match status" value="1"/>
</dbReference>
<dbReference type="STRING" id="2325.TKV_c20850"/>
<comment type="similarity">
    <text evidence="4">Belongs to the IspD/TarI cytidylyltransferase family. IspD subfamily.</text>
</comment>
<dbReference type="RefSeq" id="WP_049685838.1">
    <property type="nucleotide sequence ID" value="NZ_CP009170.1"/>
</dbReference>
<keyword evidence="1 4" id="KW-0808">Transferase</keyword>
<sequence length="227" mass="25338">MIASAVVVAAGKGTRMGQTVNKVYIHLGGKPVLYYSLKVFDDIDCIKEIIVVVSKEEMGYCQQNVIKKYSFKKPIKLVEGGSERQHSVYNGLINTSKHSEIVAIHDGARPLIDKEIVLNTLEQAYVYKAAAVGVPVKDTIKIVDEDNFIVSTPDRKFLWAIQTPQVFERGLIIDAHQKAIKEGFIGTDDSVLVERLDYKVKVVEGNYKNIKITTPEDLIVAEAFLKK</sequence>
<dbReference type="InterPro" id="IPR001228">
    <property type="entry name" value="IspD"/>
</dbReference>
<comment type="function">
    <text evidence="4">Catalyzes the formation of 4-diphosphocytidyl-2-C-methyl-D-erythritol from CTP and 2-C-methyl-D-erythritol 4-phosphate (MEP).</text>
</comment>
<evidence type="ECO:0000313" key="5">
    <source>
        <dbReference type="EMBL" id="AIS53218.1"/>
    </source>
</evidence>
<dbReference type="CDD" id="cd02516">
    <property type="entry name" value="CDP-ME_synthetase"/>
    <property type="match status" value="1"/>
</dbReference>
<feature type="site" description="Positions MEP for the nucleophilic attack" evidence="4">
    <location>
        <position position="155"/>
    </location>
</feature>
<protein>
    <recommendedName>
        <fullName evidence="4">2-C-methyl-D-erythritol 4-phosphate cytidylyltransferase</fullName>
        <ecNumber evidence="4">2.7.7.60</ecNumber>
    </recommendedName>
    <alternativeName>
        <fullName evidence="4">4-diphosphocytidyl-2C-methyl-D-erythritol synthase</fullName>
    </alternativeName>
    <alternativeName>
        <fullName evidence="4">MEP cytidylyltransferase</fullName>
        <shortName evidence="4">MCT</shortName>
    </alternativeName>
</protein>
<dbReference type="InterPro" id="IPR050088">
    <property type="entry name" value="IspD/TarI_cytidylyltransf_bact"/>
</dbReference>
<evidence type="ECO:0000256" key="1">
    <source>
        <dbReference type="ARBA" id="ARBA00022679"/>
    </source>
</evidence>
<comment type="pathway">
    <text evidence="4">Isoprenoid biosynthesis; isopentenyl diphosphate biosynthesis via DXP pathway; isopentenyl diphosphate from 1-deoxy-D-xylulose 5-phosphate: step 2/6.</text>
</comment>
<name>A0A097ATS6_THEKI</name>
<dbReference type="GO" id="GO:0050518">
    <property type="term" value="F:2-C-methyl-D-erythritol 4-phosphate cytidylyltransferase activity"/>
    <property type="evidence" value="ECO:0007669"/>
    <property type="project" value="UniProtKB-UniRule"/>
</dbReference>
<proteinExistence type="inferred from homology"/>
<dbReference type="KEGG" id="tki:TKV_c20850"/>
<dbReference type="OrthoDB" id="9806837at2"/>
<organism evidence="5 6">
    <name type="scientific">Thermoanaerobacter kivui</name>
    <name type="common">Acetogenium kivui</name>
    <dbReference type="NCBI Taxonomy" id="2325"/>
    <lineage>
        <taxon>Bacteria</taxon>
        <taxon>Bacillati</taxon>
        <taxon>Bacillota</taxon>
        <taxon>Clostridia</taxon>
        <taxon>Thermoanaerobacterales</taxon>
        <taxon>Thermoanaerobacteraceae</taxon>
        <taxon>Thermoanaerobacter</taxon>
    </lineage>
</organism>
<dbReference type="InterPro" id="IPR029044">
    <property type="entry name" value="Nucleotide-diphossugar_trans"/>
</dbReference>
<evidence type="ECO:0000313" key="6">
    <source>
        <dbReference type="Proteomes" id="UP000029669"/>
    </source>
</evidence>
<evidence type="ECO:0000256" key="4">
    <source>
        <dbReference type="HAMAP-Rule" id="MF_00108"/>
    </source>
</evidence>
<dbReference type="PANTHER" id="PTHR32125">
    <property type="entry name" value="2-C-METHYL-D-ERYTHRITOL 4-PHOSPHATE CYTIDYLYLTRANSFERASE, CHLOROPLASTIC"/>
    <property type="match status" value="1"/>
</dbReference>
<feature type="site" description="Transition state stabilizer" evidence="4">
    <location>
        <position position="15"/>
    </location>
</feature>
<dbReference type="eggNOG" id="COG1211">
    <property type="taxonomic scope" value="Bacteria"/>
</dbReference>
<dbReference type="FunFam" id="3.90.550.10:FF:000003">
    <property type="entry name" value="2-C-methyl-D-erythritol 4-phosphate cytidylyltransferase"/>
    <property type="match status" value="1"/>
</dbReference>
<gene>
    <name evidence="4 5" type="primary">ispD</name>
    <name evidence="5" type="ORF">TKV_c20850</name>
</gene>
<evidence type="ECO:0000256" key="3">
    <source>
        <dbReference type="ARBA" id="ARBA00023229"/>
    </source>
</evidence>
<comment type="catalytic activity">
    <reaction evidence="4">
        <text>2-C-methyl-D-erythritol 4-phosphate + CTP + H(+) = 4-CDP-2-C-methyl-D-erythritol + diphosphate</text>
        <dbReference type="Rhea" id="RHEA:13429"/>
        <dbReference type="ChEBI" id="CHEBI:15378"/>
        <dbReference type="ChEBI" id="CHEBI:33019"/>
        <dbReference type="ChEBI" id="CHEBI:37563"/>
        <dbReference type="ChEBI" id="CHEBI:57823"/>
        <dbReference type="ChEBI" id="CHEBI:58262"/>
        <dbReference type="EC" id="2.7.7.60"/>
    </reaction>
</comment>
<dbReference type="UniPathway" id="UPA00056">
    <property type="reaction ID" value="UER00093"/>
</dbReference>
<dbReference type="Pfam" id="PF01128">
    <property type="entry name" value="IspD"/>
    <property type="match status" value="1"/>
</dbReference>
<dbReference type="PANTHER" id="PTHR32125:SF4">
    <property type="entry name" value="2-C-METHYL-D-ERYTHRITOL 4-PHOSPHATE CYTIDYLYLTRANSFERASE, CHLOROPLASTIC"/>
    <property type="match status" value="1"/>
</dbReference>
<dbReference type="InterPro" id="IPR034683">
    <property type="entry name" value="IspD/TarI"/>
</dbReference>
<dbReference type="SUPFAM" id="SSF53448">
    <property type="entry name" value="Nucleotide-diphospho-sugar transferases"/>
    <property type="match status" value="1"/>
</dbReference>
<feature type="site" description="Positions MEP for the nucleophilic attack" evidence="4">
    <location>
        <position position="211"/>
    </location>
</feature>
<accession>A0A097ATS6</accession>
<feature type="site" description="Transition state stabilizer" evidence="4">
    <location>
        <position position="22"/>
    </location>
</feature>